<dbReference type="EMBL" id="CP139558">
    <property type="protein sequence ID" value="WPU91951.1"/>
    <property type="molecule type" value="Genomic_DNA"/>
</dbReference>
<proteinExistence type="inferred from homology"/>
<keyword evidence="5 8" id="KW-0812">Transmembrane</keyword>
<organism evidence="9 10">
    <name type="scientific">Mucilaginibacter sabulilitoris</name>
    <dbReference type="NCBI Taxonomy" id="1173583"/>
    <lineage>
        <taxon>Bacteria</taxon>
        <taxon>Pseudomonadati</taxon>
        <taxon>Bacteroidota</taxon>
        <taxon>Sphingobacteriia</taxon>
        <taxon>Sphingobacteriales</taxon>
        <taxon>Sphingobacteriaceae</taxon>
        <taxon>Mucilaginibacter</taxon>
    </lineage>
</organism>
<feature type="transmembrane region" description="Helical" evidence="8">
    <location>
        <begin position="305"/>
        <end position="325"/>
    </location>
</feature>
<dbReference type="Gene3D" id="3.30.460.20">
    <property type="entry name" value="CorA soluble domain-like"/>
    <property type="match status" value="1"/>
</dbReference>
<evidence type="ECO:0000313" key="10">
    <source>
        <dbReference type="Proteomes" id="UP001324380"/>
    </source>
</evidence>
<reference evidence="9 10" key="1">
    <citation type="submission" date="2023-11" db="EMBL/GenBank/DDBJ databases">
        <title>Analysis of the Genomes of Mucilaginibacter gossypii cycad 4 and M. sabulilitoris SNA2: microbes with the potential for plant growth promotion.</title>
        <authorList>
            <person name="Hirsch A.M."/>
            <person name="Humm E."/>
            <person name="Rubbi M."/>
            <person name="Del Vecchio G."/>
            <person name="Ha S.M."/>
            <person name="Pellegrini M."/>
            <person name="Gunsalus R.P."/>
        </authorList>
    </citation>
    <scope>NUCLEOTIDE SEQUENCE [LARGE SCALE GENOMIC DNA]</scope>
    <source>
        <strain evidence="9 10">SNA2</strain>
    </source>
</reference>
<comment type="function">
    <text evidence="8">Mediates influx of magnesium ions.</text>
</comment>
<dbReference type="InterPro" id="IPR004488">
    <property type="entry name" value="Mg/Co-transport_prot_CorA"/>
</dbReference>
<evidence type="ECO:0000256" key="4">
    <source>
        <dbReference type="ARBA" id="ARBA00022475"/>
    </source>
</evidence>
<dbReference type="InterPro" id="IPR045863">
    <property type="entry name" value="CorA_TM1_TM2"/>
</dbReference>
<comment type="similarity">
    <text evidence="2 8">Belongs to the CorA metal ion transporter (MIT) (TC 1.A.35) family.</text>
</comment>
<keyword evidence="8" id="KW-0406">Ion transport</keyword>
<dbReference type="InterPro" id="IPR045861">
    <property type="entry name" value="CorA_cytoplasmic_dom"/>
</dbReference>
<dbReference type="InterPro" id="IPR002523">
    <property type="entry name" value="MgTranspt_CorA/ZnTranspt_ZntB"/>
</dbReference>
<evidence type="ECO:0000313" key="9">
    <source>
        <dbReference type="EMBL" id="WPU91951.1"/>
    </source>
</evidence>
<comment type="subcellular location">
    <subcellularLocation>
        <location evidence="1">Cell membrane</location>
        <topology evidence="1">Multi-pass membrane protein</topology>
    </subcellularLocation>
    <subcellularLocation>
        <location evidence="8">Membrane</location>
        <topology evidence="8">Multi-pass membrane protein</topology>
    </subcellularLocation>
</comment>
<keyword evidence="4 8" id="KW-1003">Cell membrane</keyword>
<dbReference type="CDD" id="cd12828">
    <property type="entry name" value="TmCorA-like_1"/>
    <property type="match status" value="1"/>
</dbReference>
<dbReference type="Pfam" id="PF01544">
    <property type="entry name" value="CorA"/>
    <property type="match status" value="1"/>
</dbReference>
<evidence type="ECO:0000256" key="2">
    <source>
        <dbReference type="ARBA" id="ARBA00009765"/>
    </source>
</evidence>
<sequence>MDGRIKRVRYKVRKRQGNVGDQPGLVIIPEGALKPHIAIFSYNKDELLTSEGKDIKVILDQFKKCDRRIKWSHWIKINGLGDAKLIDEIGTHLNINPLVLEDIANTHQRPKFDEYEDYAFCTSRMVHFNNDDELINNQFSAIIKDNLIISFEEDHEEYFEAVKTRLKAGKGAIRTAGPGYMCYALTDTIIDNYFMLLAQIGDKLDAIEDKVYSDADKSIMFNSQQIKRTLIIVRRASWPERDKINDMIRSESPLITSEVKIFLRDAYDHCIQAMDLIENYKEVTSSIIDLYLSMVSNRMNEIMKVLTIISVIFIPLTFIAGIYGMNFSRQDDHGHTLPDNMPELYWHHGYVYALIFMFLIAIIQVIVFWRKGWFNKL</sequence>
<keyword evidence="10" id="KW-1185">Reference proteome</keyword>
<protein>
    <recommendedName>
        <fullName evidence="8">Magnesium transport protein CorA</fullName>
    </recommendedName>
</protein>
<evidence type="ECO:0000256" key="1">
    <source>
        <dbReference type="ARBA" id="ARBA00004651"/>
    </source>
</evidence>
<dbReference type="Gene3D" id="1.20.58.340">
    <property type="entry name" value="Magnesium transport protein CorA, transmembrane region"/>
    <property type="match status" value="2"/>
</dbReference>
<gene>
    <name evidence="8 9" type="primary">corA</name>
    <name evidence="9" type="ORF">SNE25_21775</name>
</gene>
<dbReference type="PANTHER" id="PTHR46494:SF1">
    <property type="entry name" value="CORA FAMILY METAL ION TRANSPORTER (EUROFUNG)"/>
    <property type="match status" value="1"/>
</dbReference>
<evidence type="ECO:0000256" key="7">
    <source>
        <dbReference type="ARBA" id="ARBA00023136"/>
    </source>
</evidence>
<feature type="transmembrane region" description="Helical" evidence="8">
    <location>
        <begin position="345"/>
        <end position="369"/>
    </location>
</feature>
<keyword evidence="8" id="KW-0460">Magnesium</keyword>
<evidence type="ECO:0000256" key="6">
    <source>
        <dbReference type="ARBA" id="ARBA00022989"/>
    </source>
</evidence>
<dbReference type="SUPFAM" id="SSF143865">
    <property type="entry name" value="CorA soluble domain-like"/>
    <property type="match status" value="1"/>
</dbReference>
<accession>A0ABZ0TGM2</accession>
<evidence type="ECO:0000256" key="3">
    <source>
        <dbReference type="ARBA" id="ARBA00022448"/>
    </source>
</evidence>
<dbReference type="SUPFAM" id="SSF144083">
    <property type="entry name" value="Magnesium transport protein CorA, transmembrane region"/>
    <property type="match status" value="1"/>
</dbReference>
<keyword evidence="3 8" id="KW-0813">Transport</keyword>
<dbReference type="Proteomes" id="UP001324380">
    <property type="component" value="Chromosome"/>
</dbReference>
<evidence type="ECO:0000256" key="8">
    <source>
        <dbReference type="RuleBase" id="RU362010"/>
    </source>
</evidence>
<keyword evidence="7 8" id="KW-0472">Membrane</keyword>
<dbReference type="NCBIfam" id="TIGR00383">
    <property type="entry name" value="corA"/>
    <property type="match status" value="1"/>
</dbReference>
<evidence type="ECO:0000256" key="5">
    <source>
        <dbReference type="ARBA" id="ARBA00022692"/>
    </source>
</evidence>
<dbReference type="RefSeq" id="WP_321561117.1">
    <property type="nucleotide sequence ID" value="NZ_CP139558.1"/>
</dbReference>
<keyword evidence="6 8" id="KW-1133">Transmembrane helix</keyword>
<name>A0ABZ0TGM2_9SPHI</name>
<dbReference type="PANTHER" id="PTHR46494">
    <property type="entry name" value="CORA FAMILY METAL ION TRANSPORTER (EUROFUNG)"/>
    <property type="match status" value="1"/>
</dbReference>